<reference evidence="1" key="1">
    <citation type="submission" date="2022-07" db="EMBL/GenBank/DDBJ databases">
        <authorList>
            <person name="Macas J."/>
            <person name="Novak P."/>
            <person name="Neumann P."/>
        </authorList>
    </citation>
    <scope>NUCLEOTIDE SEQUENCE</scope>
</reference>
<name>A0A9P0ZD31_CUSEU</name>
<keyword evidence="2" id="KW-1185">Reference proteome</keyword>
<dbReference type="EMBL" id="CAMAPE010000031">
    <property type="protein sequence ID" value="CAH9094497.1"/>
    <property type="molecule type" value="Genomic_DNA"/>
</dbReference>
<evidence type="ECO:0000313" key="2">
    <source>
        <dbReference type="Proteomes" id="UP001152484"/>
    </source>
</evidence>
<gene>
    <name evidence="1" type="ORF">CEURO_LOCUS12765</name>
</gene>
<dbReference type="OrthoDB" id="1938144at2759"/>
<dbReference type="AlphaFoldDB" id="A0A9P0ZD31"/>
<organism evidence="1 2">
    <name type="scientific">Cuscuta europaea</name>
    <name type="common">European dodder</name>
    <dbReference type="NCBI Taxonomy" id="41803"/>
    <lineage>
        <taxon>Eukaryota</taxon>
        <taxon>Viridiplantae</taxon>
        <taxon>Streptophyta</taxon>
        <taxon>Embryophyta</taxon>
        <taxon>Tracheophyta</taxon>
        <taxon>Spermatophyta</taxon>
        <taxon>Magnoliopsida</taxon>
        <taxon>eudicotyledons</taxon>
        <taxon>Gunneridae</taxon>
        <taxon>Pentapetalae</taxon>
        <taxon>asterids</taxon>
        <taxon>lamiids</taxon>
        <taxon>Solanales</taxon>
        <taxon>Convolvulaceae</taxon>
        <taxon>Cuscuteae</taxon>
        <taxon>Cuscuta</taxon>
        <taxon>Cuscuta subgen. Cuscuta</taxon>
    </lineage>
</organism>
<proteinExistence type="predicted"/>
<comment type="caution">
    <text evidence="1">The sequence shown here is derived from an EMBL/GenBank/DDBJ whole genome shotgun (WGS) entry which is preliminary data.</text>
</comment>
<protein>
    <recommendedName>
        <fullName evidence="3">SWIM-type domain-containing protein</fullName>
    </recommendedName>
</protein>
<evidence type="ECO:0000313" key="1">
    <source>
        <dbReference type="EMBL" id="CAH9094497.1"/>
    </source>
</evidence>
<sequence length="116" mass="13457">MNAIDRLAREYPISTRIEYLRDKMQDWFFKRRNLANETTTTLTSAVETMLVDRLLSSRGMIVKPSTGLSAEVIDLSCKAFVVNLEERRCTCREFQLEDFVCSCGCSYRTPKWAIML</sequence>
<evidence type="ECO:0008006" key="3">
    <source>
        <dbReference type="Google" id="ProtNLM"/>
    </source>
</evidence>
<accession>A0A9P0ZD31</accession>
<dbReference type="Proteomes" id="UP001152484">
    <property type="component" value="Unassembled WGS sequence"/>
</dbReference>